<dbReference type="RefSeq" id="WP_377942609.1">
    <property type="nucleotide sequence ID" value="NZ_JBHUCX010000020.1"/>
</dbReference>
<reference evidence="9" key="1">
    <citation type="journal article" date="2019" name="Int. J. Syst. Evol. Microbiol.">
        <title>The Global Catalogue of Microorganisms (GCM) 10K type strain sequencing project: providing services to taxonomists for standard genome sequencing and annotation.</title>
        <authorList>
            <consortium name="The Broad Institute Genomics Platform"/>
            <consortium name="The Broad Institute Genome Sequencing Center for Infectious Disease"/>
            <person name="Wu L."/>
            <person name="Ma J."/>
        </authorList>
    </citation>
    <scope>NUCLEOTIDE SEQUENCE [LARGE SCALE GENOMIC DNA]</scope>
    <source>
        <strain evidence="9">CGMCC 1.12286</strain>
    </source>
</reference>
<gene>
    <name evidence="8" type="ORF">ACFSB2_07680</name>
</gene>
<dbReference type="PANTHER" id="PTHR43266">
    <property type="entry name" value="MACROLIDE-EFFLUX PROTEIN"/>
    <property type="match status" value="1"/>
</dbReference>
<keyword evidence="4 7" id="KW-0812">Transmembrane</keyword>
<feature type="transmembrane region" description="Helical" evidence="7">
    <location>
        <begin position="39"/>
        <end position="63"/>
    </location>
</feature>
<dbReference type="EMBL" id="JBHUCX010000020">
    <property type="protein sequence ID" value="MFD1674587.1"/>
    <property type="molecule type" value="Genomic_DNA"/>
</dbReference>
<comment type="subcellular location">
    <subcellularLocation>
        <location evidence="1">Cell membrane</location>
        <topology evidence="1">Multi-pass membrane protein</topology>
    </subcellularLocation>
</comment>
<comment type="caution">
    <text evidence="8">The sequence shown here is derived from an EMBL/GenBank/DDBJ whole genome shotgun (WGS) entry which is preliminary data.</text>
</comment>
<dbReference type="Pfam" id="PF07690">
    <property type="entry name" value="MFS_1"/>
    <property type="match status" value="1"/>
</dbReference>
<organism evidence="8 9">
    <name type="scientific">Alicyclobacillus fodiniaquatilis</name>
    <dbReference type="NCBI Taxonomy" id="1661150"/>
    <lineage>
        <taxon>Bacteria</taxon>
        <taxon>Bacillati</taxon>
        <taxon>Bacillota</taxon>
        <taxon>Bacilli</taxon>
        <taxon>Bacillales</taxon>
        <taxon>Alicyclobacillaceae</taxon>
        <taxon>Alicyclobacillus</taxon>
    </lineage>
</organism>
<feature type="transmembrane region" description="Helical" evidence="7">
    <location>
        <begin position="97"/>
        <end position="117"/>
    </location>
</feature>
<protein>
    <submittedName>
        <fullName evidence="8">MFS transporter</fullName>
    </submittedName>
</protein>
<keyword evidence="2" id="KW-0813">Transport</keyword>
<dbReference type="SUPFAM" id="SSF103473">
    <property type="entry name" value="MFS general substrate transporter"/>
    <property type="match status" value="1"/>
</dbReference>
<keyword evidence="6 7" id="KW-0472">Membrane</keyword>
<name>A0ABW4JHP2_9BACL</name>
<keyword evidence="5 7" id="KW-1133">Transmembrane helix</keyword>
<proteinExistence type="predicted"/>
<dbReference type="InterPro" id="IPR022324">
    <property type="entry name" value="Bacilysin_exporter_BacE_put"/>
</dbReference>
<dbReference type="CDD" id="cd06173">
    <property type="entry name" value="MFS_MefA_like"/>
    <property type="match status" value="1"/>
</dbReference>
<evidence type="ECO:0000256" key="4">
    <source>
        <dbReference type="ARBA" id="ARBA00022692"/>
    </source>
</evidence>
<evidence type="ECO:0000256" key="2">
    <source>
        <dbReference type="ARBA" id="ARBA00022448"/>
    </source>
</evidence>
<evidence type="ECO:0000256" key="6">
    <source>
        <dbReference type="ARBA" id="ARBA00023136"/>
    </source>
</evidence>
<sequence>MRKNSNLMLFVSGQTLSTFGDNVFLIALMWFTISTTRSHAALTWIVLAQTVPPIFGLFSGTFVDHWSKRRTMIVTDVLRSMICVGIFIVSACHHPSFLLLFCFVFLLTTTGTFFWAAQNSILPFVVTEDELSTATGLNQSASTTSQLIGTLFGGTLLAVVGAPLLFLANAITFIVSCTTLGFLKVTEHSIIKNNKFNFWVRWREGINFITLNAYVLFVVISALIANFTLAPLDMALVTWVKGWTSHGTASTVAVISVGDVIGVLVGGLLVGPLAKQFSSRTLLLVSNFCVAACIGVLSLLSNVIWAVFWVFLMELQWVLLMFQS</sequence>
<dbReference type="PANTHER" id="PTHR43266:SF2">
    <property type="entry name" value="MAJOR FACILITATOR SUPERFAMILY (MFS) PROFILE DOMAIN-CONTAINING PROTEIN"/>
    <property type="match status" value="1"/>
</dbReference>
<accession>A0ABW4JHP2</accession>
<evidence type="ECO:0000313" key="9">
    <source>
        <dbReference type="Proteomes" id="UP001597079"/>
    </source>
</evidence>
<keyword evidence="9" id="KW-1185">Reference proteome</keyword>
<evidence type="ECO:0000313" key="8">
    <source>
        <dbReference type="EMBL" id="MFD1674587.1"/>
    </source>
</evidence>
<dbReference type="Proteomes" id="UP001597079">
    <property type="component" value="Unassembled WGS sequence"/>
</dbReference>
<dbReference type="Gene3D" id="1.20.1250.20">
    <property type="entry name" value="MFS general substrate transporter like domains"/>
    <property type="match status" value="1"/>
</dbReference>
<dbReference type="PRINTS" id="PR01988">
    <property type="entry name" value="EXPORTERBACE"/>
</dbReference>
<dbReference type="InterPro" id="IPR036259">
    <property type="entry name" value="MFS_trans_sf"/>
</dbReference>
<evidence type="ECO:0000256" key="3">
    <source>
        <dbReference type="ARBA" id="ARBA00022475"/>
    </source>
</evidence>
<feature type="transmembrane region" description="Helical" evidence="7">
    <location>
        <begin position="249"/>
        <end position="270"/>
    </location>
</feature>
<dbReference type="InterPro" id="IPR011701">
    <property type="entry name" value="MFS"/>
</dbReference>
<evidence type="ECO:0000256" key="1">
    <source>
        <dbReference type="ARBA" id="ARBA00004651"/>
    </source>
</evidence>
<feature type="transmembrane region" description="Helical" evidence="7">
    <location>
        <begin position="206"/>
        <end position="229"/>
    </location>
</feature>
<evidence type="ECO:0000256" key="5">
    <source>
        <dbReference type="ARBA" id="ARBA00022989"/>
    </source>
</evidence>
<evidence type="ECO:0000256" key="7">
    <source>
        <dbReference type="SAM" id="Phobius"/>
    </source>
</evidence>
<feature type="transmembrane region" description="Helical" evidence="7">
    <location>
        <begin position="7"/>
        <end position="33"/>
    </location>
</feature>
<keyword evidence="3" id="KW-1003">Cell membrane</keyword>